<feature type="transmembrane region" description="Helical" evidence="1">
    <location>
        <begin position="12"/>
        <end position="36"/>
    </location>
</feature>
<dbReference type="AlphaFoldDB" id="A0A2P2PCU6"/>
<dbReference type="EMBL" id="GGEC01072071">
    <property type="protein sequence ID" value="MBX52555.1"/>
    <property type="molecule type" value="Transcribed_RNA"/>
</dbReference>
<keyword evidence="1" id="KW-0472">Membrane</keyword>
<reference evidence="2" key="1">
    <citation type="submission" date="2018-02" db="EMBL/GenBank/DDBJ databases">
        <title>Rhizophora mucronata_Transcriptome.</title>
        <authorList>
            <person name="Meera S.P."/>
            <person name="Sreeshan A."/>
            <person name="Augustine A."/>
        </authorList>
    </citation>
    <scope>NUCLEOTIDE SEQUENCE</scope>
    <source>
        <tissue evidence="2">Leaf</tissue>
    </source>
</reference>
<evidence type="ECO:0000313" key="2">
    <source>
        <dbReference type="EMBL" id="MBX52555.1"/>
    </source>
</evidence>
<organism evidence="2">
    <name type="scientific">Rhizophora mucronata</name>
    <name type="common">Asiatic mangrove</name>
    <dbReference type="NCBI Taxonomy" id="61149"/>
    <lineage>
        <taxon>Eukaryota</taxon>
        <taxon>Viridiplantae</taxon>
        <taxon>Streptophyta</taxon>
        <taxon>Embryophyta</taxon>
        <taxon>Tracheophyta</taxon>
        <taxon>Spermatophyta</taxon>
        <taxon>Magnoliopsida</taxon>
        <taxon>eudicotyledons</taxon>
        <taxon>Gunneridae</taxon>
        <taxon>Pentapetalae</taxon>
        <taxon>rosids</taxon>
        <taxon>fabids</taxon>
        <taxon>Malpighiales</taxon>
        <taxon>Rhizophoraceae</taxon>
        <taxon>Rhizophora</taxon>
    </lineage>
</organism>
<proteinExistence type="predicted"/>
<protein>
    <submittedName>
        <fullName evidence="2">Uncharacterized protein</fullName>
    </submittedName>
</protein>
<name>A0A2P2PCU6_RHIMU</name>
<accession>A0A2P2PCU6</accession>
<keyword evidence="1" id="KW-1133">Transmembrane helix</keyword>
<sequence length="41" mass="4695">MVSDMPSLGQTLIVMAYILLRSIYATIQKFVISYYLSVHMP</sequence>
<keyword evidence="1" id="KW-0812">Transmembrane</keyword>
<evidence type="ECO:0000256" key="1">
    <source>
        <dbReference type="SAM" id="Phobius"/>
    </source>
</evidence>